<dbReference type="OrthoDB" id="9787207at2"/>
<keyword evidence="2" id="KW-1185">Reference proteome</keyword>
<name>A0A495E943_9FLAO</name>
<protein>
    <recommendedName>
        <fullName evidence="3">Winged helix DNA-binding protein</fullName>
    </recommendedName>
</protein>
<evidence type="ECO:0008006" key="3">
    <source>
        <dbReference type="Google" id="ProtNLM"/>
    </source>
</evidence>
<evidence type="ECO:0000313" key="1">
    <source>
        <dbReference type="EMBL" id="RKR12327.1"/>
    </source>
</evidence>
<evidence type="ECO:0000313" key="2">
    <source>
        <dbReference type="Proteomes" id="UP000269412"/>
    </source>
</evidence>
<comment type="caution">
    <text evidence="1">The sequence shown here is derived from an EMBL/GenBank/DDBJ whole genome shotgun (WGS) entry which is preliminary data.</text>
</comment>
<reference evidence="1 2" key="1">
    <citation type="submission" date="2018-10" db="EMBL/GenBank/DDBJ databases">
        <title>Genomic Encyclopedia of Archaeal and Bacterial Type Strains, Phase II (KMG-II): from individual species to whole genera.</title>
        <authorList>
            <person name="Goeker M."/>
        </authorList>
    </citation>
    <scope>NUCLEOTIDE SEQUENCE [LARGE SCALE GENOMIC DNA]</scope>
    <source>
        <strain evidence="1 2">DSM 25230</strain>
    </source>
</reference>
<dbReference type="PANTHER" id="PTHR30528">
    <property type="entry name" value="CYTOPLASMIC PROTEIN"/>
    <property type="match status" value="1"/>
</dbReference>
<accession>A0A495E943</accession>
<dbReference type="PANTHER" id="PTHR30528:SF0">
    <property type="entry name" value="CYTOPLASMIC PROTEIN"/>
    <property type="match status" value="1"/>
</dbReference>
<dbReference type="Pfam" id="PF06224">
    <property type="entry name" value="AlkZ-like"/>
    <property type="match status" value="1"/>
</dbReference>
<organism evidence="1 2">
    <name type="scientific">Maribacter vaceletii</name>
    <dbReference type="NCBI Taxonomy" id="1206816"/>
    <lineage>
        <taxon>Bacteria</taxon>
        <taxon>Pseudomonadati</taxon>
        <taxon>Bacteroidota</taxon>
        <taxon>Flavobacteriia</taxon>
        <taxon>Flavobacteriales</taxon>
        <taxon>Flavobacteriaceae</taxon>
        <taxon>Maribacter</taxon>
    </lineage>
</organism>
<dbReference type="Proteomes" id="UP000269412">
    <property type="component" value="Unassembled WGS sequence"/>
</dbReference>
<dbReference type="InterPro" id="IPR009351">
    <property type="entry name" value="AlkZ-like"/>
</dbReference>
<sequence>MTKKVEILSSKEAQKIILLSQKVLTAKITGSALSATLNTIEHLGYIQIDTISVVQRAHHHTLWTRNPRYQTTHLSELIKEKKVFEYWSHAAAYLPIKEYRYSLPRKNDLVLGTQKHWYNPNKKLMQQVLERITKEGPLMAKDFENTGKMKGDWTTKPTKQALEYLFMQGELMISSRKNFHKVYDITERVIPENTNTSLPSPEEHARFLIKKYLNANGLAQSNEIAYLLKNIKPNISKALEEMLLSNEVLKCNVNNKIYYILPETINLLNKPLYRSKLKILSPFDNLLIQRKRMQDLFNFDYLIECYVPEAKRKYGYFSLPILWDGKFAARMDCKAYRKDKILHVNNLVLEPSLKKIDEFSKTLTKELKKFKDFNNCDSIKINRTNPTNSKQLIEEQLNNNG</sequence>
<dbReference type="AlphaFoldDB" id="A0A495E943"/>
<dbReference type="RefSeq" id="WP_121068291.1">
    <property type="nucleotide sequence ID" value="NZ_RBIQ01000009.1"/>
</dbReference>
<dbReference type="EMBL" id="RBIQ01000009">
    <property type="protein sequence ID" value="RKR12327.1"/>
    <property type="molecule type" value="Genomic_DNA"/>
</dbReference>
<proteinExistence type="predicted"/>
<gene>
    <name evidence="1" type="ORF">CLV91_2453</name>
</gene>